<protein>
    <submittedName>
        <fullName evidence="2">Uncharacterized protein</fullName>
    </submittedName>
</protein>
<feature type="region of interest" description="Disordered" evidence="1">
    <location>
        <begin position="1"/>
        <end position="40"/>
    </location>
</feature>
<dbReference type="EMBL" id="CAADFD010000248">
    <property type="protein sequence ID" value="VFJ72009.1"/>
    <property type="molecule type" value="Genomic_DNA"/>
</dbReference>
<reference evidence="2" key="1">
    <citation type="submission" date="2019-02" db="EMBL/GenBank/DDBJ databases">
        <authorList>
            <person name="Gruber-Vodicka R. H."/>
            <person name="Seah K. B. B."/>
        </authorList>
    </citation>
    <scope>NUCLEOTIDE SEQUENCE</scope>
    <source>
        <strain evidence="2">BECK_BZ106</strain>
    </source>
</reference>
<proteinExistence type="predicted"/>
<evidence type="ECO:0000313" key="2">
    <source>
        <dbReference type="EMBL" id="VFJ72009.1"/>
    </source>
</evidence>
<sequence length="52" mass="5663">MSAERHMQLGNGEFLRTSISNTPDTAGLRNNPSMEPNDFLGSVDVLAQPNEC</sequence>
<evidence type="ECO:0000256" key="1">
    <source>
        <dbReference type="SAM" id="MobiDB-lite"/>
    </source>
</evidence>
<name>A0A450TTF4_9GAMM</name>
<dbReference type="AlphaFoldDB" id="A0A450TTF4"/>
<gene>
    <name evidence="2" type="ORF">BECKFW1821B_GA0114236_12484</name>
</gene>
<feature type="compositionally biased region" description="Polar residues" evidence="1">
    <location>
        <begin position="17"/>
        <end position="34"/>
    </location>
</feature>
<accession>A0A450TTF4</accession>
<organism evidence="2">
    <name type="scientific">Candidatus Kentrum sp. FW</name>
    <dbReference type="NCBI Taxonomy" id="2126338"/>
    <lineage>
        <taxon>Bacteria</taxon>
        <taxon>Pseudomonadati</taxon>
        <taxon>Pseudomonadota</taxon>
        <taxon>Gammaproteobacteria</taxon>
        <taxon>Candidatus Kentrum</taxon>
    </lineage>
</organism>